<comment type="caution">
    <text evidence="1">The sequence shown here is derived from an EMBL/GenBank/DDBJ whole genome shotgun (WGS) entry which is preliminary data.</text>
</comment>
<dbReference type="AlphaFoldDB" id="A0A0K9Q3Z4"/>
<evidence type="ECO:0000313" key="1">
    <source>
        <dbReference type="EMBL" id="KMZ75170.1"/>
    </source>
</evidence>
<accession>A0A0K9Q3Z4</accession>
<protein>
    <submittedName>
        <fullName evidence="1">Uncharacterized protein</fullName>
    </submittedName>
</protein>
<gene>
    <name evidence="1" type="ORF">ZOSMA_118G00500</name>
</gene>
<proteinExistence type="predicted"/>
<sequence>METGSFYMSRFDWVREHTPSFSCISVNCYG</sequence>
<name>A0A0K9Q3Z4_ZOSMR</name>
<reference evidence="2" key="1">
    <citation type="journal article" date="2016" name="Nature">
        <title>The genome of the seagrass Zostera marina reveals angiosperm adaptation to the sea.</title>
        <authorList>
            <person name="Olsen J.L."/>
            <person name="Rouze P."/>
            <person name="Verhelst B."/>
            <person name="Lin Y.-C."/>
            <person name="Bayer T."/>
            <person name="Collen J."/>
            <person name="Dattolo E."/>
            <person name="De Paoli E."/>
            <person name="Dittami S."/>
            <person name="Maumus F."/>
            <person name="Michel G."/>
            <person name="Kersting A."/>
            <person name="Lauritano C."/>
            <person name="Lohaus R."/>
            <person name="Toepel M."/>
            <person name="Tonon T."/>
            <person name="Vanneste K."/>
            <person name="Amirebrahimi M."/>
            <person name="Brakel J."/>
            <person name="Bostroem C."/>
            <person name="Chovatia M."/>
            <person name="Grimwood J."/>
            <person name="Jenkins J.W."/>
            <person name="Jueterbock A."/>
            <person name="Mraz A."/>
            <person name="Stam W.T."/>
            <person name="Tice H."/>
            <person name="Bornberg-Bauer E."/>
            <person name="Green P.J."/>
            <person name="Pearson G.A."/>
            <person name="Procaccini G."/>
            <person name="Duarte C.M."/>
            <person name="Schmutz J."/>
            <person name="Reusch T.B.H."/>
            <person name="Van de Peer Y."/>
        </authorList>
    </citation>
    <scope>NUCLEOTIDE SEQUENCE [LARGE SCALE GENOMIC DNA]</scope>
    <source>
        <strain evidence="2">cv. Finnish</strain>
    </source>
</reference>
<keyword evidence="2" id="KW-1185">Reference proteome</keyword>
<dbReference type="Proteomes" id="UP000036987">
    <property type="component" value="Unassembled WGS sequence"/>
</dbReference>
<dbReference type="EMBL" id="LFYR01000204">
    <property type="protein sequence ID" value="KMZ75170.1"/>
    <property type="molecule type" value="Genomic_DNA"/>
</dbReference>
<organism evidence="1 2">
    <name type="scientific">Zostera marina</name>
    <name type="common">Eelgrass</name>
    <dbReference type="NCBI Taxonomy" id="29655"/>
    <lineage>
        <taxon>Eukaryota</taxon>
        <taxon>Viridiplantae</taxon>
        <taxon>Streptophyta</taxon>
        <taxon>Embryophyta</taxon>
        <taxon>Tracheophyta</taxon>
        <taxon>Spermatophyta</taxon>
        <taxon>Magnoliopsida</taxon>
        <taxon>Liliopsida</taxon>
        <taxon>Zosteraceae</taxon>
        <taxon>Zostera</taxon>
    </lineage>
</organism>
<evidence type="ECO:0000313" key="2">
    <source>
        <dbReference type="Proteomes" id="UP000036987"/>
    </source>
</evidence>